<dbReference type="Pfam" id="PF01614">
    <property type="entry name" value="IclR_C"/>
    <property type="match status" value="1"/>
</dbReference>
<evidence type="ECO:0000256" key="2">
    <source>
        <dbReference type="ARBA" id="ARBA00023125"/>
    </source>
</evidence>
<dbReference type="Proteomes" id="UP000547528">
    <property type="component" value="Unassembled WGS sequence"/>
</dbReference>
<dbReference type="GO" id="GO:0003677">
    <property type="term" value="F:DNA binding"/>
    <property type="evidence" value="ECO:0007669"/>
    <property type="project" value="UniProtKB-KW"/>
</dbReference>
<dbReference type="SUPFAM" id="SSF55781">
    <property type="entry name" value="GAF domain-like"/>
    <property type="match status" value="1"/>
</dbReference>
<name>A0A7W5TNA8_9MICC</name>
<dbReference type="SUPFAM" id="SSF46785">
    <property type="entry name" value="Winged helix' DNA-binding domain"/>
    <property type="match status" value="1"/>
</dbReference>
<dbReference type="PROSITE" id="PS51078">
    <property type="entry name" value="ICLR_ED"/>
    <property type="match status" value="1"/>
</dbReference>
<accession>A0A7W5TNA8</accession>
<dbReference type="InterPro" id="IPR014757">
    <property type="entry name" value="Tscrpt_reg_IclR_C"/>
</dbReference>
<dbReference type="InterPro" id="IPR029016">
    <property type="entry name" value="GAF-like_dom_sf"/>
</dbReference>
<evidence type="ECO:0000256" key="1">
    <source>
        <dbReference type="ARBA" id="ARBA00023015"/>
    </source>
</evidence>
<evidence type="ECO:0000313" key="6">
    <source>
        <dbReference type="EMBL" id="MBB3666506.1"/>
    </source>
</evidence>
<dbReference type="Gene3D" id="1.10.10.10">
    <property type="entry name" value="Winged helix-like DNA-binding domain superfamily/Winged helix DNA-binding domain"/>
    <property type="match status" value="1"/>
</dbReference>
<feature type="domain" description="HTH iclR-type" evidence="4">
    <location>
        <begin position="1"/>
        <end position="43"/>
    </location>
</feature>
<dbReference type="EMBL" id="JACIBT010000001">
    <property type="protein sequence ID" value="MBB3666506.1"/>
    <property type="molecule type" value="Genomic_DNA"/>
</dbReference>
<dbReference type="PANTHER" id="PTHR30136:SF24">
    <property type="entry name" value="HTH-TYPE TRANSCRIPTIONAL REPRESSOR ALLR"/>
    <property type="match status" value="1"/>
</dbReference>
<dbReference type="InterPro" id="IPR005471">
    <property type="entry name" value="Tscrpt_reg_IclR_N"/>
</dbReference>
<dbReference type="InterPro" id="IPR036388">
    <property type="entry name" value="WH-like_DNA-bd_sf"/>
</dbReference>
<dbReference type="InterPro" id="IPR036390">
    <property type="entry name" value="WH_DNA-bd_sf"/>
</dbReference>
<dbReference type="PANTHER" id="PTHR30136">
    <property type="entry name" value="HELIX-TURN-HELIX TRANSCRIPTIONAL REGULATOR, ICLR FAMILY"/>
    <property type="match status" value="1"/>
</dbReference>
<dbReference type="AlphaFoldDB" id="A0A7W5TNA8"/>
<dbReference type="InterPro" id="IPR050707">
    <property type="entry name" value="HTH_MetabolicPath_Reg"/>
</dbReference>
<feature type="domain" description="IclR-ED" evidence="5">
    <location>
        <begin position="44"/>
        <end position="225"/>
    </location>
</feature>
<dbReference type="GO" id="GO:0003700">
    <property type="term" value="F:DNA-binding transcription factor activity"/>
    <property type="evidence" value="ECO:0007669"/>
    <property type="project" value="TreeGrafter"/>
</dbReference>
<dbReference type="GO" id="GO:0045892">
    <property type="term" value="P:negative regulation of DNA-templated transcription"/>
    <property type="evidence" value="ECO:0007669"/>
    <property type="project" value="TreeGrafter"/>
</dbReference>
<evidence type="ECO:0000256" key="3">
    <source>
        <dbReference type="ARBA" id="ARBA00023163"/>
    </source>
</evidence>
<reference evidence="6 7" key="1">
    <citation type="submission" date="2020-08" db="EMBL/GenBank/DDBJ databases">
        <title>Sequencing the genomes of 1000 actinobacteria strains.</title>
        <authorList>
            <person name="Klenk H.-P."/>
        </authorList>
    </citation>
    <scope>NUCLEOTIDE SEQUENCE [LARGE SCALE GENOMIC DNA]</scope>
    <source>
        <strain evidence="6 7">DSM 28238</strain>
    </source>
</reference>
<keyword evidence="3" id="KW-0804">Transcription</keyword>
<keyword evidence="1" id="KW-0805">Transcription regulation</keyword>
<dbReference type="PROSITE" id="PS51077">
    <property type="entry name" value="HTH_ICLR"/>
    <property type="match status" value="1"/>
</dbReference>
<keyword evidence="2" id="KW-0238">DNA-binding</keyword>
<evidence type="ECO:0000259" key="4">
    <source>
        <dbReference type="PROSITE" id="PS51077"/>
    </source>
</evidence>
<proteinExistence type="predicted"/>
<keyword evidence="7" id="KW-1185">Reference proteome</keyword>
<dbReference type="Pfam" id="PF09339">
    <property type="entry name" value="HTH_IclR"/>
    <property type="match status" value="1"/>
</dbReference>
<sequence>MSLADLAKTMDLPKPTLLRLLSVMEEERFVAKSGTLPLYAIGSSIFEIAESAETVEFEDLVSNTLKSLADDLGFTANMGVLQGQSVLHLCVEEPARALRIAVGGFLDHTYCTGLGKMLLSRLEADNLDQHLPPEKTWQSFTPRTLTSRARLDVELERVRKHGFSVDDQERNRGVRCLAVLVPTGAPFDIALSVSGPLGEMPETDVSRIVEDLRQTAHRIANLPRLNEALESVRTRWGIT</sequence>
<gene>
    <name evidence="6" type="ORF">FHX47_000099</name>
</gene>
<comment type="caution">
    <text evidence="6">The sequence shown here is derived from an EMBL/GenBank/DDBJ whole genome shotgun (WGS) entry which is preliminary data.</text>
</comment>
<evidence type="ECO:0000313" key="7">
    <source>
        <dbReference type="Proteomes" id="UP000547528"/>
    </source>
</evidence>
<organism evidence="6 7">
    <name type="scientific">Garicola koreensis</name>
    <dbReference type="NCBI Taxonomy" id="1262554"/>
    <lineage>
        <taxon>Bacteria</taxon>
        <taxon>Bacillati</taxon>
        <taxon>Actinomycetota</taxon>
        <taxon>Actinomycetes</taxon>
        <taxon>Micrococcales</taxon>
        <taxon>Micrococcaceae</taxon>
        <taxon>Garicola</taxon>
    </lineage>
</organism>
<protein>
    <submittedName>
        <fullName evidence="6">IclR family acetate operon transcriptional repressor</fullName>
    </submittedName>
</protein>
<evidence type="ECO:0000259" key="5">
    <source>
        <dbReference type="PROSITE" id="PS51078"/>
    </source>
</evidence>
<dbReference type="Gene3D" id="3.30.450.40">
    <property type="match status" value="1"/>
</dbReference>